<accession>A0A8T3A0H3</accession>
<evidence type="ECO:0000313" key="2">
    <source>
        <dbReference type="Proteomes" id="UP000829196"/>
    </source>
</evidence>
<comment type="caution">
    <text evidence="1">The sequence shown here is derived from an EMBL/GenBank/DDBJ whole genome shotgun (WGS) entry which is preliminary data.</text>
</comment>
<organism evidence="1 2">
    <name type="scientific">Dendrobium nobile</name>
    <name type="common">Orchid</name>
    <dbReference type="NCBI Taxonomy" id="94219"/>
    <lineage>
        <taxon>Eukaryota</taxon>
        <taxon>Viridiplantae</taxon>
        <taxon>Streptophyta</taxon>
        <taxon>Embryophyta</taxon>
        <taxon>Tracheophyta</taxon>
        <taxon>Spermatophyta</taxon>
        <taxon>Magnoliopsida</taxon>
        <taxon>Liliopsida</taxon>
        <taxon>Asparagales</taxon>
        <taxon>Orchidaceae</taxon>
        <taxon>Epidendroideae</taxon>
        <taxon>Malaxideae</taxon>
        <taxon>Dendrobiinae</taxon>
        <taxon>Dendrobium</taxon>
    </lineage>
</organism>
<name>A0A8T3A0H3_DENNO</name>
<reference evidence="1" key="1">
    <citation type="journal article" date="2022" name="Front. Genet.">
        <title>Chromosome-Scale Assembly of the Dendrobium nobile Genome Provides Insights Into the Molecular Mechanism of the Biosynthesis of the Medicinal Active Ingredient of Dendrobium.</title>
        <authorList>
            <person name="Xu Q."/>
            <person name="Niu S.-C."/>
            <person name="Li K.-L."/>
            <person name="Zheng P.-J."/>
            <person name="Zhang X.-J."/>
            <person name="Jia Y."/>
            <person name="Liu Y."/>
            <person name="Niu Y.-X."/>
            <person name="Yu L.-H."/>
            <person name="Chen D.-F."/>
            <person name="Zhang G.-Q."/>
        </authorList>
    </citation>
    <scope>NUCLEOTIDE SEQUENCE</scope>
    <source>
        <tissue evidence="1">Leaf</tissue>
    </source>
</reference>
<gene>
    <name evidence="1" type="ORF">KFK09_027817</name>
</gene>
<dbReference type="AlphaFoldDB" id="A0A8T3A0H3"/>
<dbReference type="EMBL" id="JAGYWB010000019">
    <property type="protein sequence ID" value="KAI0487994.1"/>
    <property type="molecule type" value="Genomic_DNA"/>
</dbReference>
<keyword evidence="2" id="KW-1185">Reference proteome</keyword>
<dbReference type="Proteomes" id="UP000829196">
    <property type="component" value="Unassembled WGS sequence"/>
</dbReference>
<evidence type="ECO:0000313" key="1">
    <source>
        <dbReference type="EMBL" id="KAI0487994.1"/>
    </source>
</evidence>
<protein>
    <submittedName>
        <fullName evidence="1">Uncharacterized protein</fullName>
    </submittedName>
</protein>
<proteinExistence type="predicted"/>
<sequence length="53" mass="6175">MSHKYGSKIQNHGLLAKDKYLLSLLLIQKKLSQPLSGFTIYYFPLHISFYSRS</sequence>